<comment type="catalytic activity">
    <reaction evidence="10">
        <text>1D-myo-inositol 1,2,5,6-tetrakisphosphate + H2O = 1D-myo-inositol 1,2,6-trisphosphate + phosphate</text>
        <dbReference type="Rhea" id="RHEA:77119"/>
        <dbReference type="ChEBI" id="CHEBI:15377"/>
        <dbReference type="ChEBI" id="CHEBI:43474"/>
        <dbReference type="ChEBI" id="CHEBI:195535"/>
        <dbReference type="ChEBI" id="CHEBI:195537"/>
        <dbReference type="EC" id="3.1.3.62"/>
    </reaction>
    <physiologicalReaction direction="left-to-right" evidence="10">
        <dbReference type="Rhea" id="RHEA:77120"/>
    </physiologicalReaction>
</comment>
<dbReference type="GO" id="GO:0034417">
    <property type="term" value="F:bisphosphoglycerate 3-phosphatase activity"/>
    <property type="evidence" value="ECO:0007669"/>
    <property type="project" value="UniProtKB-EC"/>
</dbReference>
<evidence type="ECO:0000313" key="15">
    <source>
        <dbReference type="EMBL" id="CAH0627058.1"/>
    </source>
</evidence>
<feature type="signal peptide" evidence="14">
    <location>
        <begin position="1"/>
        <end position="18"/>
    </location>
</feature>
<dbReference type="SUPFAM" id="SSF53254">
    <property type="entry name" value="Phosphoglycerate mutase-like"/>
    <property type="match status" value="3"/>
</dbReference>
<evidence type="ECO:0000256" key="1">
    <source>
        <dbReference type="ARBA" id="ARBA00004370"/>
    </source>
</evidence>
<comment type="similarity">
    <text evidence="2">Belongs to the histidine acid phosphatase family. MINPP1 subfamily.</text>
</comment>
<reference evidence="15" key="1">
    <citation type="submission" date="2021-12" db="EMBL/GenBank/DDBJ databases">
        <authorList>
            <person name="King R."/>
        </authorList>
    </citation>
    <scope>NUCLEOTIDE SEQUENCE</scope>
</reference>
<evidence type="ECO:0000256" key="6">
    <source>
        <dbReference type="ARBA" id="ARBA00022729"/>
    </source>
</evidence>
<comment type="catalytic activity">
    <reaction evidence="13">
        <text>(2R)-2,3-bisphosphoglycerate + H2O = (2R)-2-phosphoglycerate + phosphate</text>
        <dbReference type="Rhea" id="RHEA:27381"/>
        <dbReference type="ChEBI" id="CHEBI:15377"/>
        <dbReference type="ChEBI" id="CHEBI:43474"/>
        <dbReference type="ChEBI" id="CHEBI:58248"/>
        <dbReference type="ChEBI" id="CHEBI:58289"/>
        <dbReference type="EC" id="3.1.3.80"/>
    </reaction>
    <physiologicalReaction direction="left-to-right" evidence="13">
        <dbReference type="Rhea" id="RHEA:27382"/>
    </physiologicalReaction>
</comment>
<dbReference type="Proteomes" id="UP001154114">
    <property type="component" value="Chromosome 8"/>
</dbReference>
<comment type="catalytic activity">
    <reaction evidence="11">
        <text>1D-myo-inositol 1,2,4,5,6-pentakisphosphate + H2O = 1D-myo-inositol 1,2,5,6-tetrakisphosphate + phosphate</text>
        <dbReference type="Rhea" id="RHEA:77115"/>
        <dbReference type="ChEBI" id="CHEBI:15377"/>
        <dbReference type="ChEBI" id="CHEBI:43474"/>
        <dbReference type="ChEBI" id="CHEBI:57798"/>
        <dbReference type="ChEBI" id="CHEBI:195535"/>
        <dbReference type="EC" id="3.1.3.62"/>
    </reaction>
    <physiologicalReaction direction="left-to-right" evidence="11">
        <dbReference type="Rhea" id="RHEA:77116"/>
    </physiologicalReaction>
</comment>
<dbReference type="Pfam" id="PF00328">
    <property type="entry name" value="His_Phos_2"/>
    <property type="match status" value="3"/>
</dbReference>
<dbReference type="Gene3D" id="3.40.50.1240">
    <property type="entry name" value="Phosphoglycerate mutase-like"/>
    <property type="match status" value="3"/>
</dbReference>
<dbReference type="InterPro" id="IPR029033">
    <property type="entry name" value="His_PPase_superfam"/>
</dbReference>
<evidence type="ECO:0000256" key="14">
    <source>
        <dbReference type="SAM" id="SignalP"/>
    </source>
</evidence>
<gene>
    <name evidence="15" type="ORF">CINC_LOCUS12509</name>
</gene>
<evidence type="ECO:0000256" key="9">
    <source>
        <dbReference type="ARBA" id="ARBA00031642"/>
    </source>
</evidence>
<evidence type="ECO:0000256" key="3">
    <source>
        <dbReference type="ARBA" id="ARBA00012976"/>
    </source>
</evidence>
<evidence type="ECO:0000256" key="11">
    <source>
        <dbReference type="ARBA" id="ARBA00043671"/>
    </source>
</evidence>
<dbReference type="GO" id="GO:0003993">
    <property type="term" value="F:acid phosphatase activity"/>
    <property type="evidence" value="ECO:0007669"/>
    <property type="project" value="TreeGrafter"/>
</dbReference>
<evidence type="ECO:0000256" key="4">
    <source>
        <dbReference type="ARBA" id="ARBA00013040"/>
    </source>
</evidence>
<keyword evidence="7" id="KW-0378">Hydrolase</keyword>
<comment type="subcellular location">
    <subcellularLocation>
        <location evidence="1">Membrane</location>
    </subcellularLocation>
</comment>
<dbReference type="CDD" id="cd07061">
    <property type="entry name" value="HP_HAP_like"/>
    <property type="match status" value="3"/>
</dbReference>
<evidence type="ECO:0000256" key="2">
    <source>
        <dbReference type="ARBA" id="ARBA00008422"/>
    </source>
</evidence>
<proteinExistence type="inferred from homology"/>
<evidence type="ECO:0000256" key="12">
    <source>
        <dbReference type="ARBA" id="ARBA00043691"/>
    </source>
</evidence>
<organism evidence="15 16">
    <name type="scientific">Chrysodeixis includens</name>
    <name type="common">Soybean looper</name>
    <name type="synonym">Pseudoplusia includens</name>
    <dbReference type="NCBI Taxonomy" id="689277"/>
    <lineage>
        <taxon>Eukaryota</taxon>
        <taxon>Metazoa</taxon>
        <taxon>Ecdysozoa</taxon>
        <taxon>Arthropoda</taxon>
        <taxon>Hexapoda</taxon>
        <taxon>Insecta</taxon>
        <taxon>Pterygota</taxon>
        <taxon>Neoptera</taxon>
        <taxon>Endopterygota</taxon>
        <taxon>Lepidoptera</taxon>
        <taxon>Glossata</taxon>
        <taxon>Ditrysia</taxon>
        <taxon>Noctuoidea</taxon>
        <taxon>Noctuidae</taxon>
        <taxon>Plusiinae</taxon>
        <taxon>Chrysodeixis</taxon>
    </lineage>
</organism>
<dbReference type="EC" id="3.1.3.62" evidence="4"/>
<dbReference type="InterPro" id="IPR000560">
    <property type="entry name" value="His_Pase_clade-2"/>
</dbReference>
<protein>
    <recommendedName>
        <fullName evidence="5">Multiple inositol polyphosphate phosphatase 1</fullName>
        <ecNumber evidence="4">3.1.3.62</ecNumber>
        <ecNumber evidence="3">3.1.3.80</ecNumber>
    </recommendedName>
    <alternativeName>
        <fullName evidence="9">2,3-bisphosphoglycerate 3-phosphatase</fullName>
    </alternativeName>
</protein>
<dbReference type="AlphaFoldDB" id="A0A9P0C314"/>
<dbReference type="GO" id="GO:0052745">
    <property type="term" value="F:inositol phosphate phosphatase activity"/>
    <property type="evidence" value="ECO:0007669"/>
    <property type="project" value="TreeGrafter"/>
</dbReference>
<evidence type="ECO:0000256" key="8">
    <source>
        <dbReference type="ARBA" id="ARBA00023136"/>
    </source>
</evidence>
<evidence type="ECO:0000256" key="13">
    <source>
        <dbReference type="ARBA" id="ARBA00043832"/>
    </source>
</evidence>
<comment type="catalytic activity">
    <reaction evidence="12">
        <text>1D-myo-inositol hexakisphosphate + H2O = 1D-myo-inositol 1,2,4,5,6-pentakisphosphate + phosphate</text>
        <dbReference type="Rhea" id="RHEA:16989"/>
        <dbReference type="ChEBI" id="CHEBI:15377"/>
        <dbReference type="ChEBI" id="CHEBI:43474"/>
        <dbReference type="ChEBI" id="CHEBI:57798"/>
        <dbReference type="ChEBI" id="CHEBI:58130"/>
        <dbReference type="EC" id="3.1.3.62"/>
    </reaction>
    <physiologicalReaction direction="left-to-right" evidence="12">
        <dbReference type="Rhea" id="RHEA:16990"/>
    </physiologicalReaction>
</comment>
<sequence>MKLLLPIIALCSLRSVSSLFCYWNTGCPYKYHSNKTPYNAVRGDIRDSAIKLKGCEPVSIWGLLRHGKRNPGVLFVKQMKDAIAIRDYVASSYEKGNSSLCAQDVENLRNWIDDKKTLDKPFQLTDEGYQEALGIGQRFRQAFPQLLSNLETNDYVFRHAHGMWILDSAKGFVEGLSKKQLNIEPHRSDFDILAPYDTCPKYIDEVKNNPETYAESVKFMNSSDYLAAKDRIQRRAGIDFPLTDTNITALYDLCRYFSSGVDTKFSPWCALFTTGDLKVMEYISDLRHYYRSGYGTPMNELFGQITLADLLRSFQSVRAGGGKKISTYITHTTMTDMVYTALRLFKDDAPLTAARMRPDRKWRSSKLAVFSANIMVVLNRCIDDDYNVVFYSNEEPIRSICREGICSWDEFEGKLAPYLDTTTDFCDANRCEPISVWAMIRHGKRNPGVKFAKNMKAILNLKDNIINSFEEGNSLLCAQDVENLSKWEINQDMLEKPNKITYEGYLELFRLAARLKEALPELLNDLQNEDTLFLPGFGARLHVSAKSFIEGLENNNLEIKEAENNYSIAAPYASCGKFRKEHFHNPSIYHEVDAYLKTSDAINMKHRVENKLGLNITLSFKEVIAMYDVCRYSWDGISNKPNPWCAVFSIEDLKVQEYIGDLEHYYRNGYGVSNYSSIFGKITLADMFENFELVRNNKGKKIVSYFSHATMLDMILVALNLSKDANPILGAHRDLNRKWRTTFISTFGANLIAVLNSGVSANCYWNADCKYKYFSSKTPYEFVRGDIRDSIVKQEGCDPVSVWIIMRHGKRNPGVKYAQPIADIIKYKDHIISSFEIGNSSLCAQDIDNLRNSKIDKSFLGEPIQIVNEGYQELLRLGSRLKEALPELLNGLQAENYIFRPAYGRRMYESAKAFIEGLSNNKLNITDGDNDYSIAAPHSTCGAYKLEIVQNKSTYYEVDEYLNSKDYIDMKNRVEQRLGLNFTLTDSQITAIYDLCRYQFDGIHNRPSPWCGLLSTADLEVLEYIGDLNHYYRNSYGASKYASVLGQIPLANLYRNFREVMTGTGKRIVSYFTHASLMDMILVVLNLYKDTDPLTGAHRDWNRKWRSTFITSFASNFIAVLNRCNSHSADASEYKIAFYWNEKPILELCNGGVCSWQDFEDNFKPFLNATTDICKFKSKLVD</sequence>
<evidence type="ECO:0000313" key="16">
    <source>
        <dbReference type="Proteomes" id="UP001154114"/>
    </source>
</evidence>
<evidence type="ECO:0000256" key="10">
    <source>
        <dbReference type="ARBA" id="ARBA00043668"/>
    </source>
</evidence>
<keyword evidence="8" id="KW-0472">Membrane</keyword>
<dbReference type="EC" id="3.1.3.80" evidence="3"/>
<dbReference type="PANTHER" id="PTHR20963">
    <property type="entry name" value="MULTIPLE INOSITOL POLYPHOSPHATE PHOSPHATASE-RELATED"/>
    <property type="match status" value="1"/>
</dbReference>
<keyword evidence="6 14" id="KW-0732">Signal</keyword>
<dbReference type="EMBL" id="LR824011">
    <property type="protein sequence ID" value="CAH0627058.1"/>
    <property type="molecule type" value="Genomic_DNA"/>
</dbReference>
<accession>A0A9P0C314</accession>
<name>A0A9P0C314_CHRIL</name>
<feature type="chain" id="PRO_5040107817" description="Multiple inositol polyphosphate phosphatase 1" evidence="14">
    <location>
        <begin position="19"/>
        <end position="1182"/>
    </location>
</feature>
<dbReference type="PANTHER" id="PTHR20963:SF8">
    <property type="entry name" value="MULTIPLE INOSITOL POLYPHOSPHATE PHOSPHATASE 1"/>
    <property type="match status" value="1"/>
</dbReference>
<dbReference type="OrthoDB" id="6509975at2759"/>
<evidence type="ECO:0000256" key="7">
    <source>
        <dbReference type="ARBA" id="ARBA00022801"/>
    </source>
</evidence>
<evidence type="ECO:0000256" key="5">
    <source>
        <dbReference type="ARBA" id="ARBA00018097"/>
    </source>
</evidence>
<keyword evidence="16" id="KW-1185">Reference proteome</keyword>
<dbReference type="GO" id="GO:0016020">
    <property type="term" value="C:membrane"/>
    <property type="evidence" value="ECO:0007669"/>
    <property type="project" value="UniProtKB-SubCell"/>
</dbReference>